<gene>
    <name evidence="3" type="ORF">CUJ83_02945</name>
</gene>
<protein>
    <recommendedName>
        <fullName evidence="2">UspA domain-containing protein</fullName>
    </recommendedName>
</protein>
<accession>A0AAP2W549</accession>
<feature type="domain" description="UspA" evidence="2">
    <location>
        <begin position="155"/>
        <end position="282"/>
    </location>
</feature>
<dbReference type="PRINTS" id="PR01438">
    <property type="entry name" value="UNVRSLSTRESS"/>
</dbReference>
<dbReference type="EMBL" id="PGCK01000002">
    <property type="protein sequence ID" value="MCD1293953.1"/>
    <property type="molecule type" value="Genomic_DNA"/>
</dbReference>
<dbReference type="InterPro" id="IPR006015">
    <property type="entry name" value="Universal_stress_UspA"/>
</dbReference>
<comment type="caution">
    <text evidence="3">The sequence shown here is derived from an EMBL/GenBank/DDBJ whole genome shotgun (WGS) entry which is preliminary data.</text>
</comment>
<comment type="similarity">
    <text evidence="1">Belongs to the universal stress protein A family.</text>
</comment>
<dbReference type="Gene3D" id="3.40.50.620">
    <property type="entry name" value="HUPs"/>
    <property type="match status" value="2"/>
</dbReference>
<dbReference type="RefSeq" id="WP_230740449.1">
    <property type="nucleotide sequence ID" value="NZ_PGCK01000002.1"/>
</dbReference>
<dbReference type="InterPro" id="IPR014729">
    <property type="entry name" value="Rossmann-like_a/b/a_fold"/>
</dbReference>
<evidence type="ECO:0000313" key="4">
    <source>
        <dbReference type="Proteomes" id="UP001320159"/>
    </source>
</evidence>
<evidence type="ECO:0000313" key="3">
    <source>
        <dbReference type="EMBL" id="MCD1293953.1"/>
    </source>
</evidence>
<organism evidence="3 4">
    <name type="scientific">Methanooceanicella nereidis</name>
    <dbReference type="NCBI Taxonomy" id="2052831"/>
    <lineage>
        <taxon>Archaea</taxon>
        <taxon>Methanobacteriati</taxon>
        <taxon>Methanobacteriota</taxon>
        <taxon>Stenosarchaea group</taxon>
        <taxon>Methanomicrobia</taxon>
        <taxon>Methanocellales</taxon>
        <taxon>Methanocellaceae</taxon>
        <taxon>Methanooceanicella</taxon>
    </lineage>
</organism>
<evidence type="ECO:0000259" key="2">
    <source>
        <dbReference type="Pfam" id="PF00582"/>
    </source>
</evidence>
<dbReference type="SUPFAM" id="SSF52402">
    <property type="entry name" value="Adenine nucleotide alpha hydrolases-like"/>
    <property type="match status" value="2"/>
</dbReference>
<keyword evidence="4" id="KW-1185">Reference proteome</keyword>
<sequence>MFEKILYAIDFSEHSQKMLECLCEIPGAKEVILLHVIDSKTLGYWEYKEIDNIKVREAELLINEKKKDLESLGLKVDVKVAIGIPSKEILRMADEECVSLIVMGAKGMSLIKGLLLGSVSSEVMRYCKTNLLIMRYRVIENIDGELYEKFCERTFSRVLYSIDERTRAEAMADLVKMMPKADEAILAYIVDRGETGAEIESLVTSGKNKLDAIKEMLDNIIPVIDCHVHIGEPAKEISRVAEEEDVSLILIDSRPYDNGEGRTGTVVDNIVRYAKRPVMMIKFL</sequence>
<dbReference type="Proteomes" id="UP001320159">
    <property type="component" value="Unassembled WGS sequence"/>
</dbReference>
<reference evidence="3 4" key="1">
    <citation type="submission" date="2017-11" db="EMBL/GenBank/DDBJ databases">
        <title>Isolation and Characterization of Family Methanocellaceae Species from Potential Methane Hydrate Area Offshore Southwestern Taiwan.</title>
        <authorList>
            <person name="Zhang W.-L."/>
            <person name="Chen W.-C."/>
            <person name="Lai M.-C."/>
            <person name="Chen S.-C."/>
        </authorList>
    </citation>
    <scope>NUCLEOTIDE SEQUENCE [LARGE SCALE GENOMIC DNA]</scope>
    <source>
        <strain evidence="3 4">CWC-04</strain>
    </source>
</reference>
<proteinExistence type="inferred from homology"/>
<dbReference type="Pfam" id="PF00582">
    <property type="entry name" value="Usp"/>
    <property type="match status" value="2"/>
</dbReference>
<evidence type="ECO:0000256" key="1">
    <source>
        <dbReference type="ARBA" id="ARBA00008791"/>
    </source>
</evidence>
<dbReference type="AlphaFoldDB" id="A0AAP2W549"/>
<dbReference type="PANTHER" id="PTHR46268:SF26">
    <property type="entry name" value="UNIVERSAL STRESS PROTEIN MJ0577"/>
    <property type="match status" value="1"/>
</dbReference>
<dbReference type="PANTHER" id="PTHR46268">
    <property type="entry name" value="STRESS RESPONSE PROTEIN NHAX"/>
    <property type="match status" value="1"/>
</dbReference>
<dbReference type="CDD" id="cd00293">
    <property type="entry name" value="USP-like"/>
    <property type="match status" value="2"/>
</dbReference>
<feature type="domain" description="UspA" evidence="2">
    <location>
        <begin position="1"/>
        <end position="135"/>
    </location>
</feature>
<dbReference type="InterPro" id="IPR006016">
    <property type="entry name" value="UspA"/>
</dbReference>
<name>A0AAP2W549_9EURY</name>